<feature type="domain" description="Putative metallopeptidase" evidence="2">
    <location>
        <begin position="43"/>
        <end position="196"/>
    </location>
</feature>
<dbReference type="AlphaFoldDB" id="A0A9D1HFM2"/>
<dbReference type="InterPro" id="IPR036465">
    <property type="entry name" value="vWFA_dom_sf"/>
</dbReference>
<sequence length="444" mass="52384">MNPMKEQLSQIGVKILTASRNDIYLSMRFFDIALSGLTYEMNLSTRTIGTDGFKILFNPGYLVSSYKEYPQDVNRVYVHMLLHNIFRHYSGRQQRDPELWNLACDIAVESMVDEFQAACVKRVITDERISWYYRLKKDIKVLNAESVYRWLVRAKLPFYEQQKAEKLFRWDDHAFWDSEDDDPSDQRQQRQKRRDKKWQDISEKTRTNLKTFSKDATDKAGDLLLQMDISLRERYDYKAFLKKFAVRNEEIRLDMDNFDYIFYTYGLNAYGNIPLIEPLEYRETEKIQELAIIVDTSESCSEELLRKFFGETFAILHQMDSFFKKINIHIIQCDADVQKDTAIHSMDDMKKYMKQLMVRGRGGTDFRKGLGYVNRLVEEGEFKNLKGVLYFTDGYGAFPKNKPPYDVAFIFVSEDGTDVKVPPWAMKVLLESDDIMSWSEADEH</sequence>
<reference evidence="3" key="2">
    <citation type="journal article" date="2021" name="PeerJ">
        <title>Extensive microbial diversity within the chicken gut microbiome revealed by metagenomics and culture.</title>
        <authorList>
            <person name="Gilroy R."/>
            <person name="Ravi A."/>
            <person name="Getino M."/>
            <person name="Pursley I."/>
            <person name="Horton D.L."/>
            <person name="Alikhan N.F."/>
            <person name="Baker D."/>
            <person name="Gharbi K."/>
            <person name="Hall N."/>
            <person name="Watson M."/>
            <person name="Adriaenssens E.M."/>
            <person name="Foster-Nyarko E."/>
            <person name="Jarju S."/>
            <person name="Secka A."/>
            <person name="Antonio M."/>
            <person name="Oren A."/>
            <person name="Chaudhuri R.R."/>
            <person name="La Ragione R."/>
            <person name="Hildebrand F."/>
            <person name="Pallen M.J."/>
        </authorList>
    </citation>
    <scope>NUCLEOTIDE SEQUENCE</scope>
    <source>
        <strain evidence="3">CHK187-14744</strain>
    </source>
</reference>
<dbReference type="Proteomes" id="UP000824164">
    <property type="component" value="Unassembled WGS sequence"/>
</dbReference>
<name>A0A9D1HFM2_9FIRM</name>
<gene>
    <name evidence="3" type="ORF">IAB63_03615</name>
</gene>
<dbReference type="PANTHER" id="PTHR38730">
    <property type="entry name" value="SLL7028 PROTEIN"/>
    <property type="match status" value="1"/>
</dbReference>
<protein>
    <submittedName>
        <fullName evidence="3">Metallopeptidase</fullName>
    </submittedName>
</protein>
<accession>A0A9D1HFM2</accession>
<dbReference type="Pfam" id="PF09967">
    <property type="entry name" value="DUF2201"/>
    <property type="match status" value="1"/>
</dbReference>
<proteinExistence type="predicted"/>
<dbReference type="InterPro" id="IPR025154">
    <property type="entry name" value="Put_metallopeptidase_dom"/>
</dbReference>
<dbReference type="Pfam" id="PF13203">
    <property type="entry name" value="DUF2201_N"/>
    <property type="match status" value="1"/>
</dbReference>
<evidence type="ECO:0000259" key="1">
    <source>
        <dbReference type="Pfam" id="PF09967"/>
    </source>
</evidence>
<dbReference type="EMBL" id="DVLT01000024">
    <property type="protein sequence ID" value="HIU02324.1"/>
    <property type="molecule type" value="Genomic_DNA"/>
</dbReference>
<dbReference type="InterPro" id="IPR018698">
    <property type="entry name" value="VWA-like_dom"/>
</dbReference>
<evidence type="ECO:0000313" key="3">
    <source>
        <dbReference type="EMBL" id="HIU02324.1"/>
    </source>
</evidence>
<reference evidence="3" key="1">
    <citation type="submission" date="2020-10" db="EMBL/GenBank/DDBJ databases">
        <authorList>
            <person name="Gilroy R."/>
        </authorList>
    </citation>
    <scope>NUCLEOTIDE SEQUENCE</scope>
    <source>
        <strain evidence="3">CHK187-14744</strain>
    </source>
</reference>
<evidence type="ECO:0000259" key="2">
    <source>
        <dbReference type="Pfam" id="PF13203"/>
    </source>
</evidence>
<dbReference type="SUPFAM" id="SSF53300">
    <property type="entry name" value="vWA-like"/>
    <property type="match status" value="1"/>
</dbReference>
<feature type="domain" description="VWA-like" evidence="1">
    <location>
        <begin position="290"/>
        <end position="428"/>
    </location>
</feature>
<dbReference type="CDD" id="cd00198">
    <property type="entry name" value="vWFA"/>
    <property type="match status" value="1"/>
</dbReference>
<evidence type="ECO:0000313" key="4">
    <source>
        <dbReference type="Proteomes" id="UP000824164"/>
    </source>
</evidence>
<organism evidence="3 4">
    <name type="scientific">Candidatus Onthocola gallistercoris</name>
    <dbReference type="NCBI Taxonomy" id="2840876"/>
    <lineage>
        <taxon>Bacteria</taxon>
        <taxon>Bacillati</taxon>
        <taxon>Bacillota</taxon>
        <taxon>Bacilli</taxon>
        <taxon>Candidatus Onthocola</taxon>
    </lineage>
</organism>
<comment type="caution">
    <text evidence="3">The sequence shown here is derived from an EMBL/GenBank/DDBJ whole genome shotgun (WGS) entry which is preliminary data.</text>
</comment>
<dbReference type="Gene3D" id="3.40.50.410">
    <property type="entry name" value="von Willebrand factor, type A domain"/>
    <property type="match status" value="1"/>
</dbReference>
<dbReference type="PANTHER" id="PTHR38730:SF1">
    <property type="entry name" value="SLL7028 PROTEIN"/>
    <property type="match status" value="1"/>
</dbReference>